<dbReference type="PROSITE" id="PS52004">
    <property type="entry name" value="KS3_2"/>
    <property type="match status" value="1"/>
</dbReference>
<dbReference type="SMART" id="SM00822">
    <property type="entry name" value="PKS_KR"/>
    <property type="match status" value="1"/>
</dbReference>
<keyword evidence="5" id="KW-0808">Transferase</keyword>
<dbReference type="GO" id="GO:0006633">
    <property type="term" value="P:fatty acid biosynthetic process"/>
    <property type="evidence" value="ECO:0007669"/>
    <property type="project" value="InterPro"/>
</dbReference>
<dbReference type="Pfam" id="PF08659">
    <property type="entry name" value="KR"/>
    <property type="match status" value="2"/>
</dbReference>
<feature type="domain" description="Carrier" evidence="9">
    <location>
        <begin position="1171"/>
        <end position="1247"/>
    </location>
</feature>
<dbReference type="SUPFAM" id="SSF47336">
    <property type="entry name" value="ACP-like"/>
    <property type="match status" value="1"/>
</dbReference>
<dbReference type="InterPro" id="IPR009081">
    <property type="entry name" value="PP-bd_ACP"/>
</dbReference>
<evidence type="ECO:0000256" key="6">
    <source>
        <dbReference type="ARBA" id="ARBA00023268"/>
    </source>
</evidence>
<dbReference type="SMART" id="SM01294">
    <property type="entry name" value="PKS_PP_betabranch"/>
    <property type="match status" value="1"/>
</dbReference>
<dbReference type="Pfam" id="PF08240">
    <property type="entry name" value="ADH_N"/>
    <property type="match status" value="2"/>
</dbReference>
<dbReference type="PROSITE" id="PS52019">
    <property type="entry name" value="PKS_MFAS_DH"/>
    <property type="match status" value="2"/>
</dbReference>
<feature type="region of interest" description="N-terminal hotdog fold" evidence="8">
    <location>
        <begin position="1"/>
        <end position="90"/>
    </location>
</feature>
<dbReference type="Pfam" id="PF00107">
    <property type="entry name" value="ADH_zinc_N"/>
    <property type="match status" value="2"/>
</dbReference>
<dbReference type="InterPro" id="IPR049900">
    <property type="entry name" value="PKS_mFAS_DH"/>
</dbReference>
<dbReference type="Gene3D" id="3.40.47.10">
    <property type="match status" value="1"/>
</dbReference>
<dbReference type="PANTHER" id="PTHR43775:SF37">
    <property type="entry name" value="SI:DKEY-61P9.11"/>
    <property type="match status" value="1"/>
</dbReference>
<dbReference type="Pfam" id="PF02801">
    <property type="entry name" value="Ketoacyl-synt_C"/>
    <property type="match status" value="1"/>
</dbReference>
<dbReference type="KEGG" id="dpte:113788670"/>
<dbReference type="InterPro" id="IPR020843">
    <property type="entry name" value="ER"/>
</dbReference>
<dbReference type="InterPro" id="IPR020841">
    <property type="entry name" value="PKS_Beta-ketoAc_synthase_dom"/>
</dbReference>
<dbReference type="GO" id="GO:0031177">
    <property type="term" value="F:phosphopantetheine binding"/>
    <property type="evidence" value="ECO:0007669"/>
    <property type="project" value="InterPro"/>
</dbReference>
<protein>
    <recommendedName>
        <fullName evidence="2">Fatty acid synthase</fullName>
        <ecNumber evidence="1">2.3.1.85</ecNumber>
    </recommendedName>
</protein>
<dbReference type="CDD" id="cd05195">
    <property type="entry name" value="enoyl_red"/>
    <property type="match status" value="2"/>
</dbReference>
<dbReference type="InParanoid" id="A0A6P6XK86"/>
<dbReference type="SMART" id="SM00829">
    <property type="entry name" value="PKS_ER"/>
    <property type="match status" value="2"/>
</dbReference>
<dbReference type="OrthoDB" id="329835at2759"/>
<dbReference type="SMART" id="SM00825">
    <property type="entry name" value="PKS_KS"/>
    <property type="match status" value="1"/>
</dbReference>
<dbReference type="InterPro" id="IPR013154">
    <property type="entry name" value="ADH-like_N"/>
</dbReference>
<evidence type="ECO:0000256" key="2">
    <source>
        <dbReference type="ARBA" id="ARBA00018769"/>
    </source>
</evidence>
<dbReference type="PROSITE" id="PS50075">
    <property type="entry name" value="CARRIER"/>
    <property type="match status" value="1"/>
</dbReference>
<dbReference type="InterPro" id="IPR050091">
    <property type="entry name" value="PKS_NRPS_Biosynth_Enz"/>
</dbReference>
<dbReference type="Gene3D" id="1.10.1200.10">
    <property type="entry name" value="ACP-like"/>
    <property type="match status" value="1"/>
</dbReference>
<evidence type="ECO:0000313" key="13">
    <source>
        <dbReference type="RefSeq" id="XP_027193935.1"/>
    </source>
</evidence>
<dbReference type="EC" id="2.3.1.85" evidence="1"/>
<keyword evidence="6" id="KW-0511">Multifunctional enzyme</keyword>
<evidence type="ECO:0000313" key="12">
    <source>
        <dbReference type="Proteomes" id="UP000515146"/>
    </source>
</evidence>
<dbReference type="InterPro" id="IPR049551">
    <property type="entry name" value="PKS_DH_C"/>
</dbReference>
<dbReference type="InterPro" id="IPR013968">
    <property type="entry name" value="PKS_KR"/>
</dbReference>
<evidence type="ECO:0000256" key="8">
    <source>
        <dbReference type="PROSITE-ProRule" id="PRU01363"/>
    </source>
</evidence>
<feature type="active site" description="Proton acceptor; for dehydratase activity" evidence="8">
    <location>
        <position position="1759"/>
    </location>
</feature>
<feature type="region of interest" description="N-terminal hotdog fold" evidence="8">
    <location>
        <begin position="1728"/>
        <end position="1862"/>
    </location>
</feature>
<dbReference type="CDD" id="cd00833">
    <property type="entry name" value="PKS"/>
    <property type="match status" value="1"/>
</dbReference>
<dbReference type="InterPro" id="IPR006162">
    <property type="entry name" value="Ppantetheine_attach_site"/>
</dbReference>
<evidence type="ECO:0000259" key="10">
    <source>
        <dbReference type="PROSITE" id="PS52004"/>
    </source>
</evidence>
<gene>
    <name evidence="13" type="primary">LOC113788670</name>
</gene>
<dbReference type="GO" id="GO:0044550">
    <property type="term" value="P:secondary metabolite biosynthetic process"/>
    <property type="evidence" value="ECO:0007669"/>
    <property type="project" value="UniProtKB-ARBA"/>
</dbReference>
<dbReference type="InterPro" id="IPR018201">
    <property type="entry name" value="Ketoacyl_synth_AS"/>
</dbReference>
<dbReference type="InterPro" id="IPR036736">
    <property type="entry name" value="ACP-like_sf"/>
</dbReference>
<sequence length="2702" mass="301760">MIIIPGVLILESMVTFCEMIKKSNKIDKVIPVIDNLVLHKPFVITEEQPTSYILKLDVNNNITLYSSNSFIEDDLEDHVTARLMVCVDESYLSKLAEYPDWAFDKNKGKFFDQTSLLYDNMAKLGLEYGPKFRTLQSATVYQNEAVGELKLALIDELWDTQFKVHPSILDGALHLVSLVIVANTSDTALKSIQAMVPYKISKSFLGNVDITCLVHCHIRILEISKECVIVNVSIIQQGKCVTYLDRLTLKQLNIEQKVDIPRELLWCSRWELKNDLLKAVNPGQIYKVIVYSPIKYSTILDVIFDNIKNKTNYKELYGNIIIEITNSLEDLTKFDDFNNTTENQIILYCDSLFQEISPIEILADCLDLTKWSIKHSQDAKTHNKARCAPIYIFTNSCQALYPDLSDIINPPYHAGVIGFFRSVRAESVMYGNRHQITNIDINSLQDIMPIIANLVNIRTDETEIVFRKITKETKELVKNIIDKPVIHEGIQLENYLEYDSKNSIDKLEINGQSNSIDLTENNELPENTIFLFGRRIAKIKKRVIGYAELYMKSRGSISNLVIRAQSTKLVLPPNHVKIRVFSIGLNFRDILNVMDLYPGDPGPLGGDCSGIVISVAEGITEFKVGDKVFGIAPGCLKHYAITDRNLLCHIPNNVSFELASTLPVAAGTVEYALVDVAKIKPGQTVLIHAVTGAVGLYAFQLCKLYDCKVIGTCSDEKKIYAKNIGVDFVSCSRNSSLFQTEVKKYLQGNKIDVILNCLIGDFIDISVSLLSKTGVFLELGKRAIWSDEQMKQYAPGVKYHKIAVDVKMNQDRKWFQSILCRLKDRFEKGKLKPIAMHLFNLTDKQNNAIKAFRLMQRAGHIGKVVIRIPSSLEKLSDETKNLISTPEKPLFNWSPNQTELGFLNTVLITGGTGALGLLLANELICLGVKRIILISRSGYTKELETNPRVIQLLKSSCEIEFMALNLSSYNNVYSYLKTLKNKNYSIDAIFHLAGVLQDLVIDKQSKKSISVVYENKAGTAWNLHNACNNLSISLQHFVMFSSISSFLGNYKQTNYSAANAEIDALVQHRNALKLPGLSIQWGAWIEQGMALGMDKILETSGLPGLTNDVGLRAMLEVLSDASISTICVQNFRWMQYLQQYDAPPPQFTDVFENSGNTQEMDPNITNLSGEARKQYVLKTIIETASSVLGQTDLPPLDAPLQELGIDSLGAVELRNSLQSKLGVRLAATAMFDYPTLASLGDHINALVEERLAHGITNAANKEYWYMPPKLTSHQSDGVAITGISVHFPGNAHSLEEFWNLLNKGFSGVTDIPVERFNIDQYYDPTLSKFDSMSIRQSSFVSHSTLFDPSFFHITSAELKSMDPQQRLMLLQAYLCTTTCGYSKENLQNQNIGCFIGCCNFDWHYLDQFSDSPYAGVGGSAAIVSNRISYALGLKGPSLTVDTACSSSLVAIDIAINKILQNACDKAIVGGVNLLLTPHLFSTFSRARMLAPDSRCKTFDARADGYVRGEGCAAIYIEKSADAYASNKYIYAILRGSAVNHDGTSASLTAPNGPAQQSVIKSALIASNLCPAKISYIEAHGTGTALGDPIELGAIKAIFELREENPNPLIIGALKTNIGHLEGAAGVASLVKVVLCLQKKKVPRNLYFENINPHIDLRGVNFVFPKKTVDIVSNNTVIYAGLSSFGFGGANAHLVVESVPHQLQEATKMKSPNFKNLDLRSYPFHEQLHPLLGHYTKQNGDIQNIWSFSNRYFDKIFSDHCIFNVPVVAGVMLLESIAAAYTAEQPYGRTSWTVMSDKPVFFSKFVLIRPLLVPAKRDARNYLKVKYHINKNGEFSVVSEVDNKGNTFFEFAEGLIVNENSNERNEIIENCSNLFEESKICDKELQPNKLYDELEKVGYNYGPTFQTIDNIKLGRGIAVVQLSQKYKNPICPDGEEIGYRISPQMLDGAFHVVGAILELENQLNNSEVKNKHFEDKKILVPFLFQDVWIHPVAQKTKLEAVIKLKNFNENSVSVQIAFRILETEPMNNIFDLFAHCNEKNKVVGFIKDLQLRLIDFNVSLEIPNQILWKVQTRNKLLNTISVISDFPEPLVSIGTSEASTLTLEEALEVNYETLNTKNGEFLVLGAPKLWRRSYEGNELCFWSVNQFGEDMKNFEPECVKFSSLIYIGGLNHVISDVDVLTEIASIFNILQDSHKDNLKIPPLHIFTYRQSMETCDPNDKNPILMHSGIEAFVKSIMLEIESSSAIIIDAIVCDISIKTFSEIIRASRILLENKDLDSSCIINNDEIFCKRLVPIEAKPSGMLEVLMKERGEISNLKLSPYSSIMRVNPAANLVEVRIRAVSLNFRDVLNVLDLYPGDPGSLCSDFAGDIIRIGSNVKNFKIGDSVFGIAPGCLKPFCLTDSAIISKIPDNISYEEAAALPVIGTTVLKAFSKLYTIKKNDKVLIHAITGGVGLFALKYCLLKGAIVYGTAGSEEKKKFALDSGAYYVTTSRDAKKFSEDMKSILDNEKLDCVLNCLFGDYITYSLELVKNGGSFFEIGKRDIITPNQMSELRADLNYQIIAIDDDIKFKRNSYTKLLNEVTEFISSNNIIPPIELYNINSSVKGVHQAFDQMKNTKHIGKIVISFPTIVSKTGFTEKDYNYPNHTITSLITGGYGSLGLQLLNWLFEQGVRKFIIISRTCAVSEANEETDLTYQTKTFSLIT</sequence>
<dbReference type="Gene3D" id="3.40.50.720">
    <property type="entry name" value="NAD(P)-binding Rossmann-like Domain"/>
    <property type="match status" value="3"/>
</dbReference>
<keyword evidence="3" id="KW-0596">Phosphopantetheine</keyword>
<dbReference type="SUPFAM" id="SSF50129">
    <property type="entry name" value="GroES-like"/>
    <property type="match status" value="2"/>
</dbReference>
<dbReference type="Pfam" id="PF00550">
    <property type="entry name" value="PP-binding"/>
    <property type="match status" value="1"/>
</dbReference>
<evidence type="ECO:0000259" key="9">
    <source>
        <dbReference type="PROSITE" id="PS50075"/>
    </source>
</evidence>
<dbReference type="InterPro" id="IPR014030">
    <property type="entry name" value="Ketoacyl_synth_N"/>
</dbReference>
<name>A0A6P6XK86_DERPT</name>
<dbReference type="InterPro" id="IPR042104">
    <property type="entry name" value="PKS_dehydratase_sf"/>
</dbReference>
<reference evidence="13" key="1">
    <citation type="submission" date="2025-08" db="UniProtKB">
        <authorList>
            <consortium name="RefSeq"/>
        </authorList>
    </citation>
    <scope>IDENTIFICATION</scope>
    <source>
        <strain evidence="13">Airmid</strain>
    </source>
</reference>
<feature type="domain" description="Ketosynthase family 3 (KS3)" evidence="10">
    <location>
        <begin position="1275"/>
        <end position="1697"/>
    </location>
</feature>
<evidence type="ECO:0000256" key="3">
    <source>
        <dbReference type="ARBA" id="ARBA00022450"/>
    </source>
</evidence>
<dbReference type="GO" id="GO:0004315">
    <property type="term" value="F:3-oxoacyl-[acyl-carrier-protein] synthase activity"/>
    <property type="evidence" value="ECO:0007669"/>
    <property type="project" value="InterPro"/>
</dbReference>
<dbReference type="SMART" id="SM00823">
    <property type="entry name" value="PKS_PP"/>
    <property type="match status" value="1"/>
</dbReference>
<dbReference type="InterPro" id="IPR011032">
    <property type="entry name" value="GroES-like_sf"/>
</dbReference>
<feature type="domain" description="PKS/mFAS DH" evidence="11">
    <location>
        <begin position="1728"/>
        <end position="2059"/>
    </location>
</feature>
<evidence type="ECO:0000256" key="1">
    <source>
        <dbReference type="ARBA" id="ARBA00012873"/>
    </source>
</evidence>
<dbReference type="InterPro" id="IPR013149">
    <property type="entry name" value="ADH-like_C"/>
</dbReference>
<proteinExistence type="predicted"/>
<organism evidence="12 13">
    <name type="scientific">Dermatophagoides pteronyssinus</name>
    <name type="common">European house dust mite</name>
    <dbReference type="NCBI Taxonomy" id="6956"/>
    <lineage>
        <taxon>Eukaryota</taxon>
        <taxon>Metazoa</taxon>
        <taxon>Ecdysozoa</taxon>
        <taxon>Arthropoda</taxon>
        <taxon>Chelicerata</taxon>
        <taxon>Arachnida</taxon>
        <taxon>Acari</taxon>
        <taxon>Acariformes</taxon>
        <taxon>Sarcoptiformes</taxon>
        <taxon>Astigmata</taxon>
        <taxon>Psoroptidia</taxon>
        <taxon>Analgoidea</taxon>
        <taxon>Pyroglyphidae</taxon>
        <taxon>Dermatophagoidinae</taxon>
        <taxon>Dermatophagoides</taxon>
    </lineage>
</organism>
<dbReference type="InterPro" id="IPR036291">
    <property type="entry name" value="NAD(P)-bd_dom_sf"/>
</dbReference>
<dbReference type="Gene3D" id="3.10.129.110">
    <property type="entry name" value="Polyketide synthase dehydratase"/>
    <property type="match status" value="2"/>
</dbReference>
<dbReference type="SUPFAM" id="SSF53901">
    <property type="entry name" value="Thiolase-like"/>
    <property type="match status" value="1"/>
</dbReference>
<dbReference type="InterPro" id="IPR057326">
    <property type="entry name" value="KR_dom"/>
</dbReference>
<dbReference type="SUPFAM" id="SSF51735">
    <property type="entry name" value="NAD(P)-binding Rossmann-fold domains"/>
    <property type="match status" value="3"/>
</dbReference>
<evidence type="ECO:0000259" key="11">
    <source>
        <dbReference type="PROSITE" id="PS52019"/>
    </source>
</evidence>
<dbReference type="RefSeq" id="XP_027193935.1">
    <property type="nucleotide sequence ID" value="XM_027338134.1"/>
</dbReference>
<feature type="region of interest" description="C-terminal hotdog fold" evidence="8">
    <location>
        <begin position="108"/>
        <end position="258"/>
    </location>
</feature>
<dbReference type="Proteomes" id="UP000515146">
    <property type="component" value="Unplaced"/>
</dbReference>
<dbReference type="PROSITE" id="PS00606">
    <property type="entry name" value="KS3_1"/>
    <property type="match status" value="1"/>
</dbReference>
<feature type="domain" description="PKS/mFAS DH" evidence="11">
    <location>
        <begin position="1"/>
        <end position="258"/>
    </location>
</feature>
<dbReference type="InterPro" id="IPR016039">
    <property type="entry name" value="Thiolase-like"/>
</dbReference>
<dbReference type="Gene3D" id="3.90.180.10">
    <property type="entry name" value="Medium-chain alcohol dehydrogenases, catalytic domain"/>
    <property type="match status" value="2"/>
</dbReference>
<feature type="region of interest" description="C-terminal hotdog fold" evidence="8">
    <location>
        <begin position="1881"/>
        <end position="2059"/>
    </location>
</feature>
<dbReference type="GO" id="GO:0004312">
    <property type="term" value="F:fatty acid synthase activity"/>
    <property type="evidence" value="ECO:0007669"/>
    <property type="project" value="UniProtKB-EC"/>
</dbReference>
<evidence type="ECO:0000256" key="4">
    <source>
        <dbReference type="ARBA" id="ARBA00022553"/>
    </source>
</evidence>
<dbReference type="InterPro" id="IPR014031">
    <property type="entry name" value="Ketoacyl_synth_C"/>
</dbReference>
<comment type="caution">
    <text evidence="8">Lacks conserved residue(s) required for the propagation of feature annotation.</text>
</comment>
<keyword evidence="12" id="KW-1185">Reference proteome</keyword>
<dbReference type="Pfam" id="PF00109">
    <property type="entry name" value="ketoacyl-synt"/>
    <property type="match status" value="1"/>
</dbReference>
<dbReference type="InterPro" id="IPR020806">
    <property type="entry name" value="PKS_PP-bd"/>
</dbReference>
<evidence type="ECO:0000256" key="7">
    <source>
        <dbReference type="ARBA" id="ARBA00044883"/>
    </source>
</evidence>
<evidence type="ECO:0000256" key="5">
    <source>
        <dbReference type="ARBA" id="ARBA00022679"/>
    </source>
</evidence>
<dbReference type="GO" id="GO:0016491">
    <property type="term" value="F:oxidoreductase activity"/>
    <property type="evidence" value="ECO:0007669"/>
    <property type="project" value="InterPro"/>
</dbReference>
<feature type="active site" description="Proton donor; for dehydratase activity" evidence="8">
    <location>
        <position position="1946"/>
    </location>
</feature>
<comment type="catalytic activity">
    <reaction evidence="7">
        <text>acetyl-CoA + n malonyl-CoA + 2n NADPH + 2n H(+) = a long-chain fatty acid + (n+1) CoA + n CO2 + 2n NADP(+).</text>
        <dbReference type="EC" id="2.3.1.85"/>
    </reaction>
</comment>
<accession>A0A6P6XK86</accession>
<dbReference type="PANTHER" id="PTHR43775">
    <property type="entry name" value="FATTY ACID SYNTHASE"/>
    <property type="match status" value="1"/>
</dbReference>
<keyword evidence="4" id="KW-0597">Phosphoprotein</keyword>
<dbReference type="Pfam" id="PF14765">
    <property type="entry name" value="PS-DH"/>
    <property type="match status" value="2"/>
</dbReference>
<dbReference type="PROSITE" id="PS00012">
    <property type="entry name" value="PHOSPHOPANTETHEINE"/>
    <property type="match status" value="1"/>
</dbReference>